<sequence>MAAAPAEVLPPAKRWKKDPECLETSPVLPATATADWSSLPYDIVGRIADSFLATNDLDWYMDLRAVCHNWRSATDDPRDSSMDSRFHPCCWIILDEVFESHTRRLLLNTATGRFLHKDLPALRDYYVVATMSGPELQ</sequence>
<proteinExistence type="predicted"/>
<dbReference type="PANTHER" id="PTHR33165">
    <property type="entry name" value="F-BOX DOMAIN CONTAINING PROTEIN-LIKE-RELATED"/>
    <property type="match status" value="1"/>
</dbReference>
<gene>
    <name evidence="1" type="ORF">TRAES_3BF014700070CFD_c1</name>
</gene>
<dbReference type="AlphaFoldDB" id="A0A077RY18"/>
<dbReference type="PANTHER" id="PTHR33165:SF99">
    <property type="entry name" value="DUF295 DOMAIN-CONTAINING PROTEIN"/>
    <property type="match status" value="1"/>
</dbReference>
<name>A0A077RY18_WHEAT</name>
<protein>
    <recommendedName>
        <fullName evidence="2">F-box domain-containing protein</fullName>
    </recommendedName>
</protein>
<evidence type="ECO:0008006" key="2">
    <source>
        <dbReference type="Google" id="ProtNLM"/>
    </source>
</evidence>
<dbReference type="HOGENOM" id="CLU_109128_0_0_1"/>
<accession>A0A077RY18</accession>
<reference evidence="1" key="1">
    <citation type="journal article" date="2014" name="Science">
        <title>Structural and functional partitioning of bread wheat chromosome 3B.</title>
        <authorList>
            <person name="Choulet F."/>
            <person name="Alberti A."/>
            <person name="Theil S."/>
            <person name="Glover N."/>
            <person name="Barbe V."/>
            <person name="Daron J."/>
            <person name="Pingault L."/>
            <person name="Sourdille P."/>
            <person name="Couloux A."/>
            <person name="Paux E."/>
            <person name="Leroy P."/>
            <person name="Mangenot S."/>
            <person name="Guilhot N."/>
            <person name="Le Gouis J."/>
            <person name="Balfourier F."/>
            <person name="Alaux M."/>
            <person name="Jamilloux V."/>
            <person name="Poulain J."/>
            <person name="Durand C."/>
            <person name="Bellec A."/>
            <person name="Gaspin C."/>
            <person name="Safar J."/>
            <person name="Dolezel J."/>
            <person name="Rogers J."/>
            <person name="Vandepoele K."/>
            <person name="Aury J.M."/>
            <person name="Mayer K."/>
            <person name="Berges H."/>
            <person name="Quesneville H."/>
            <person name="Wincker P."/>
            <person name="Feuillet C."/>
        </authorList>
    </citation>
    <scope>NUCLEOTIDE SEQUENCE</scope>
</reference>
<dbReference type="EMBL" id="HG670306">
    <property type="protein sequence ID" value="CDM82209.1"/>
    <property type="molecule type" value="Genomic_DNA"/>
</dbReference>
<organism evidence="1">
    <name type="scientific">Triticum aestivum</name>
    <name type="common">Wheat</name>
    <dbReference type="NCBI Taxonomy" id="4565"/>
    <lineage>
        <taxon>Eukaryota</taxon>
        <taxon>Viridiplantae</taxon>
        <taxon>Streptophyta</taxon>
        <taxon>Embryophyta</taxon>
        <taxon>Tracheophyta</taxon>
        <taxon>Spermatophyta</taxon>
        <taxon>Magnoliopsida</taxon>
        <taxon>Liliopsida</taxon>
        <taxon>Poales</taxon>
        <taxon>Poaceae</taxon>
        <taxon>BOP clade</taxon>
        <taxon>Pooideae</taxon>
        <taxon>Triticodae</taxon>
        <taxon>Triticeae</taxon>
        <taxon>Triticinae</taxon>
        <taxon>Triticum</taxon>
    </lineage>
</organism>
<evidence type="ECO:0000313" key="1">
    <source>
        <dbReference type="EMBL" id="CDM82209.1"/>
    </source>
</evidence>
<dbReference type="Gene3D" id="1.20.1280.50">
    <property type="match status" value="1"/>
</dbReference>